<keyword evidence="1" id="KW-0472">Membrane</keyword>
<dbReference type="Pfam" id="PF05437">
    <property type="entry name" value="AzlD"/>
    <property type="match status" value="1"/>
</dbReference>
<keyword evidence="1" id="KW-0812">Transmembrane</keyword>
<evidence type="ECO:0000256" key="1">
    <source>
        <dbReference type="SAM" id="Phobius"/>
    </source>
</evidence>
<organism evidence="2">
    <name type="scientific">uncultured Alphaproteobacteria bacterium</name>
    <dbReference type="NCBI Taxonomy" id="91750"/>
    <lineage>
        <taxon>Bacteria</taxon>
        <taxon>Pseudomonadati</taxon>
        <taxon>Pseudomonadota</taxon>
        <taxon>Alphaproteobacteria</taxon>
        <taxon>environmental samples</taxon>
    </lineage>
</organism>
<evidence type="ECO:0000313" key="2">
    <source>
        <dbReference type="EMBL" id="SBW11595.1"/>
    </source>
</evidence>
<accession>A0A212KJ44</accession>
<sequence length="118" mass="12128">MLEPWQIWAVALGGGLSTLAIRMLPMVALRNIGEGAVRDILDRTGFGVMGGLVAQTAISTGRTLFAHGGGASAQSLGMAWGIVAVAIAFALSVKFRWKLPAALVALAFFALGGVVFSA</sequence>
<dbReference type="AlphaFoldDB" id="A0A212KJ44"/>
<gene>
    <name evidence="2" type="ORF">KL86APRO_20242</name>
</gene>
<proteinExistence type="predicted"/>
<name>A0A212KJ44_9PROT</name>
<dbReference type="EMBL" id="FLUO01000002">
    <property type="protein sequence ID" value="SBW11595.1"/>
    <property type="molecule type" value="Genomic_DNA"/>
</dbReference>
<feature type="transmembrane region" description="Helical" evidence="1">
    <location>
        <begin position="45"/>
        <end position="65"/>
    </location>
</feature>
<reference evidence="2" key="1">
    <citation type="submission" date="2016-04" db="EMBL/GenBank/DDBJ databases">
        <authorList>
            <person name="Evans L.H."/>
            <person name="Alamgir A."/>
            <person name="Owens N."/>
            <person name="Weber N.D."/>
            <person name="Virtaneva K."/>
            <person name="Barbian K."/>
            <person name="Babar A."/>
            <person name="Rosenke K."/>
        </authorList>
    </citation>
    <scope>NUCLEOTIDE SEQUENCE</scope>
    <source>
        <strain evidence="2">86</strain>
    </source>
</reference>
<keyword evidence="1" id="KW-1133">Transmembrane helix</keyword>
<feature type="transmembrane region" description="Helical" evidence="1">
    <location>
        <begin position="6"/>
        <end position="24"/>
    </location>
</feature>
<feature type="transmembrane region" description="Helical" evidence="1">
    <location>
        <begin position="71"/>
        <end position="92"/>
    </location>
</feature>
<protein>
    <submittedName>
        <fullName evidence="2">Uncharacterized protein</fullName>
    </submittedName>
</protein>
<feature type="transmembrane region" description="Helical" evidence="1">
    <location>
        <begin position="99"/>
        <end position="117"/>
    </location>
</feature>
<dbReference type="InterPro" id="IPR008407">
    <property type="entry name" value="Brnchd-chn_aa_trnsp_AzlD"/>
</dbReference>